<feature type="region of interest" description="Disordered" evidence="7">
    <location>
        <begin position="126"/>
        <end position="152"/>
    </location>
</feature>
<evidence type="ECO:0000256" key="1">
    <source>
        <dbReference type="ARBA" id="ARBA00004141"/>
    </source>
</evidence>
<feature type="transmembrane region" description="Helical" evidence="8">
    <location>
        <begin position="285"/>
        <end position="306"/>
    </location>
</feature>
<dbReference type="SUPFAM" id="SSF103473">
    <property type="entry name" value="MFS general substrate transporter"/>
    <property type="match status" value="1"/>
</dbReference>
<feature type="transmembrane region" description="Helical" evidence="8">
    <location>
        <begin position="347"/>
        <end position="367"/>
    </location>
</feature>
<feature type="transmembrane region" description="Helical" evidence="8">
    <location>
        <begin position="218"/>
        <end position="242"/>
    </location>
</feature>
<dbReference type="Proteomes" id="UP001497512">
    <property type="component" value="Chromosome 11"/>
</dbReference>
<evidence type="ECO:0000256" key="7">
    <source>
        <dbReference type="SAM" id="MobiDB-lite"/>
    </source>
</evidence>
<feature type="transmembrane region" description="Helical" evidence="8">
    <location>
        <begin position="548"/>
        <end position="566"/>
    </location>
</feature>
<feature type="transmembrane region" description="Helical" evidence="8">
    <location>
        <begin position="312"/>
        <end position="335"/>
    </location>
</feature>
<feature type="transmembrane region" description="Helical" evidence="8">
    <location>
        <begin position="510"/>
        <end position="528"/>
    </location>
</feature>
<keyword evidence="3" id="KW-0813">Transport</keyword>
<dbReference type="CDD" id="cd17484">
    <property type="entry name" value="MFS_FBT"/>
    <property type="match status" value="1"/>
</dbReference>
<dbReference type="NCBIfam" id="TIGR00788">
    <property type="entry name" value="fbt"/>
    <property type="match status" value="1"/>
</dbReference>
<evidence type="ECO:0008006" key="11">
    <source>
        <dbReference type="Google" id="ProtNLM"/>
    </source>
</evidence>
<dbReference type="InterPro" id="IPR004324">
    <property type="entry name" value="FBT"/>
</dbReference>
<dbReference type="PANTHER" id="PTHR31585:SF0">
    <property type="entry name" value="FOLATE-BIOPTERIN TRANSPORTER 1, CHLOROPLASTIC"/>
    <property type="match status" value="1"/>
</dbReference>
<comment type="similarity">
    <text evidence="2">Belongs to the major facilitator superfamily. Folate-biopterin transporter (TC 2.A.71) family.</text>
</comment>
<evidence type="ECO:0000313" key="10">
    <source>
        <dbReference type="Proteomes" id="UP001497512"/>
    </source>
</evidence>
<comment type="subcellular location">
    <subcellularLocation>
        <location evidence="1">Membrane</location>
        <topology evidence="1">Multi-pass membrane protein</topology>
    </subcellularLocation>
</comment>
<keyword evidence="5 8" id="KW-1133">Transmembrane helix</keyword>
<evidence type="ECO:0000256" key="3">
    <source>
        <dbReference type="ARBA" id="ARBA00022448"/>
    </source>
</evidence>
<feature type="transmembrane region" description="Helical" evidence="8">
    <location>
        <begin position="578"/>
        <end position="602"/>
    </location>
</feature>
<dbReference type="Gene3D" id="1.20.1250.20">
    <property type="entry name" value="MFS general substrate transporter like domains"/>
    <property type="match status" value="1"/>
</dbReference>
<accession>A0ABP0TGF2</accession>
<dbReference type="EMBL" id="OZ019903">
    <property type="protein sequence ID" value="CAK9196047.1"/>
    <property type="molecule type" value="Genomic_DNA"/>
</dbReference>
<reference evidence="9" key="1">
    <citation type="submission" date="2024-02" db="EMBL/GenBank/DDBJ databases">
        <authorList>
            <consortium name="ELIXIR-Norway"/>
            <consortium name="Elixir Norway"/>
        </authorList>
    </citation>
    <scope>NUCLEOTIDE SEQUENCE</scope>
</reference>
<feature type="compositionally biased region" description="Basic and acidic residues" evidence="7">
    <location>
        <begin position="142"/>
        <end position="152"/>
    </location>
</feature>
<gene>
    <name evidence="9" type="ORF">CSSPTR1EN2_LOCUS3278</name>
</gene>
<proteinExistence type="inferred from homology"/>
<dbReference type="PANTHER" id="PTHR31585">
    <property type="entry name" value="FOLATE-BIOPTERIN TRANSPORTER 1, CHLOROPLASTIC"/>
    <property type="match status" value="1"/>
</dbReference>
<name>A0ABP0TGF2_9BRYO</name>
<feature type="transmembrane region" description="Helical" evidence="8">
    <location>
        <begin position="445"/>
        <end position="467"/>
    </location>
</feature>
<feature type="transmembrane region" description="Helical" evidence="8">
    <location>
        <begin position="479"/>
        <end position="498"/>
    </location>
</feature>
<evidence type="ECO:0000256" key="5">
    <source>
        <dbReference type="ARBA" id="ARBA00022989"/>
    </source>
</evidence>
<evidence type="ECO:0000256" key="6">
    <source>
        <dbReference type="ARBA" id="ARBA00023136"/>
    </source>
</evidence>
<dbReference type="InterPro" id="IPR036259">
    <property type="entry name" value="MFS_trans_sf"/>
</dbReference>
<protein>
    <recommendedName>
        <fullName evidence="11">Biopterin transport-related protein BT1</fullName>
    </recommendedName>
</protein>
<feature type="transmembrane region" description="Helical" evidence="8">
    <location>
        <begin position="379"/>
        <end position="398"/>
    </location>
</feature>
<organism evidence="9 10">
    <name type="scientific">Sphagnum troendelagicum</name>
    <dbReference type="NCBI Taxonomy" id="128251"/>
    <lineage>
        <taxon>Eukaryota</taxon>
        <taxon>Viridiplantae</taxon>
        <taxon>Streptophyta</taxon>
        <taxon>Embryophyta</taxon>
        <taxon>Bryophyta</taxon>
        <taxon>Sphagnophytina</taxon>
        <taxon>Sphagnopsida</taxon>
        <taxon>Sphagnales</taxon>
        <taxon>Sphagnaceae</taxon>
        <taxon>Sphagnum</taxon>
    </lineage>
</organism>
<keyword evidence="6 8" id="KW-0472">Membrane</keyword>
<feature type="transmembrane region" description="Helical" evidence="8">
    <location>
        <begin position="254"/>
        <end position="273"/>
    </location>
</feature>
<keyword evidence="10" id="KW-1185">Reference proteome</keyword>
<sequence>MAFSHLPSPAASMHSSSAASISNSNNCSATINRSRSILPQSFSHYCYCFRNSTLDTRRSRQTTTTLWRLHKGFSDTGFSGVGRQNNGSLQFDSNVTKLLTTRDLSLSSASSSSWRWTRIRAEESVNERLDSNNSAASSNEEGEQKQQVETKLDQSVGTELEASYRNGEFLVSNSQQHKQDHGSQGFEASEKFSLFQIEAQGNKKTAYKLFGVNMTPEMIAIAMVYFVQGILGLSELAISFFLKDDLHLDPAETAFLTGLSALPWLIKPLYGFFSDGVPLFGYRRRSYLVLCGLLGALSWGSLASFVDNKFAATTVILLSSLSVAFADVVADSIVVERARGETQGTSVSLQSLCWGSSAVGGIVSAYLSGSLVETYGVRVVFGITAILPLLTSAAAGLVHEEPSIHDHVISDFPSLDAPKGPVMTFLDISNSQLGFLWETVKEPSIFLPTMFIFLWQATPISDTAMFFFMTNKLGFGPEFLGRVKLVTAVASLVGVGVYNSYLQDVPLRTVFFWTIVMGTVLGLTQLLLVTGINQSLGISNEWFSIGDSLVLTVLGQVSFMPILVLAARLCPPGVEATLFATLMSISNGGAVLGGLTGAALTQLLGVTSENFQNLALLLVLCNVSSLLPLPFLGLLPTESELKAAAVKAETTLGNIEKMKDK</sequence>
<evidence type="ECO:0000313" key="9">
    <source>
        <dbReference type="EMBL" id="CAK9196047.1"/>
    </source>
</evidence>
<evidence type="ECO:0000256" key="4">
    <source>
        <dbReference type="ARBA" id="ARBA00022692"/>
    </source>
</evidence>
<evidence type="ECO:0000256" key="8">
    <source>
        <dbReference type="SAM" id="Phobius"/>
    </source>
</evidence>
<dbReference type="InterPro" id="IPR039309">
    <property type="entry name" value="BT1"/>
</dbReference>
<feature type="transmembrane region" description="Helical" evidence="8">
    <location>
        <begin position="614"/>
        <end position="635"/>
    </location>
</feature>
<evidence type="ECO:0000256" key="2">
    <source>
        <dbReference type="ARBA" id="ARBA00007015"/>
    </source>
</evidence>
<dbReference type="Pfam" id="PF03092">
    <property type="entry name" value="BT1"/>
    <property type="match status" value="1"/>
</dbReference>
<keyword evidence="4 8" id="KW-0812">Transmembrane</keyword>